<feature type="chain" id="PRO_5040452376" evidence="1">
    <location>
        <begin position="32"/>
        <end position="895"/>
    </location>
</feature>
<sequence>MKNKITYTSLREPTMLLALFSLSLVSASVHAGITQDCGGSSYCTNKTIDANAAGYIDKTPVYFAGDSRLTVSASDAFNNASGIYEFRENTQVDVNAEKGLNGGTYTLRGNSGQTQVKLNITAKDGLTNAKLTALANSQAEINVNQTHGISHSALTLNAGTTLNINASNGLHNNSALTVTDAEVNLNAKDAYTADSLQTGKAASIKGASTVNINKKDAMSGGQLNIQDSSSVNINAGGSVNGGILLISGKSQMNINSQNGVTGPTDGSNKQIFQSGTQLNINASSGLAGGNQTFNSAILNVNAEQGIAGGYQIMAGSSQLNTHADNAISGGLIKLQDNATLNTTNNNVITGGTQNFTGASILNASGTDTLVSGTQNFSQNSVFNANGSGGITGNSRQTFSNQSVMNANSQYAINGGASTTFKDDATLNVNAEQGISGGTLLFDGHSVLNINTHNGINNDNSSLRFKGDATINLNHQDALADTTLKLEGNAGILINHDNALNHTTNIEFAKTYDTSTGSYLDLNGHSTTVGTISGNDDQAVIKNSADNNADLTSGLYDYRVYAGQSYQFEQLLQSGAMRSDAVVSTAVADILRQSSLAMLPQYSDRLITAPNGMAQTGQGIWVRTLYAKQQNSGDGAANPEWKGHVSGIQIGSDLWPSSDNSPSKIGVYLGYVKGNANVYGKTLDAENTQLGKVELDTLSPGIYWRYVANQGWYTQTTFQYNHYRGKVNAHRSQKHADLTANGYLVALETGYPMAINEYFSLAPRLQVTYQSLNLDDYQFSDLAVNNHSDEQISVQAGARMYWRTMSISGTQYAPFIDIELNNQLSSRDRNQVRINSSNHTESLLTTYQQTSGVLGAGVNVKLNDSWNYYVKAGYQHAFNDHQENVWHSSAGLNFNW</sequence>
<evidence type="ECO:0000313" key="3">
    <source>
        <dbReference type="EMBL" id="UNH31048.1"/>
    </source>
</evidence>
<evidence type="ECO:0000313" key="4">
    <source>
        <dbReference type="Proteomes" id="UP000829116"/>
    </source>
</evidence>
<dbReference type="AlphaFoldDB" id="A0A9Q8Q3K3"/>
<feature type="signal peptide" evidence="1">
    <location>
        <begin position="1"/>
        <end position="31"/>
    </location>
</feature>
<dbReference type="RefSeq" id="WP_241542288.1">
    <property type="nucleotide sequence ID" value="NZ_CAWQWN010000001.1"/>
</dbReference>
<reference evidence="3" key="1">
    <citation type="submission" date="2022-03" db="EMBL/GenBank/DDBJ databases">
        <title>ESBL-producing Moellerella wisconsensis and Escherichia marmotae isolated from wild game meat.</title>
        <authorList>
            <person name="Biggel M."/>
        </authorList>
    </citation>
    <scope>NUCLEOTIDE SEQUENCE</scope>
    <source>
        <strain evidence="3">W51</strain>
    </source>
</reference>
<organism evidence="3 4">
    <name type="scientific">Moellerella wisconsensis</name>
    <dbReference type="NCBI Taxonomy" id="158849"/>
    <lineage>
        <taxon>Bacteria</taxon>
        <taxon>Pseudomonadati</taxon>
        <taxon>Pseudomonadota</taxon>
        <taxon>Gammaproteobacteria</taxon>
        <taxon>Enterobacterales</taxon>
        <taxon>Morganellaceae</taxon>
        <taxon>Moellerella</taxon>
    </lineage>
</organism>
<protein>
    <submittedName>
        <fullName evidence="3">Autotransporter domain-containing protein</fullName>
    </submittedName>
</protein>
<dbReference type="Gene3D" id="2.40.128.130">
    <property type="entry name" value="Autotransporter beta-domain"/>
    <property type="match status" value="1"/>
</dbReference>
<evidence type="ECO:0000256" key="1">
    <source>
        <dbReference type="SAM" id="SignalP"/>
    </source>
</evidence>
<dbReference type="PROSITE" id="PS51208">
    <property type="entry name" value="AUTOTRANSPORTER"/>
    <property type="match status" value="1"/>
</dbReference>
<dbReference type="GO" id="GO:0019867">
    <property type="term" value="C:outer membrane"/>
    <property type="evidence" value="ECO:0007669"/>
    <property type="project" value="InterPro"/>
</dbReference>
<proteinExistence type="predicted"/>
<dbReference type="InterPro" id="IPR006315">
    <property type="entry name" value="OM_autotransptr_brl_dom"/>
</dbReference>
<gene>
    <name evidence="3" type="ORF">MNY72_01590</name>
</gene>
<evidence type="ECO:0000259" key="2">
    <source>
        <dbReference type="PROSITE" id="PS51208"/>
    </source>
</evidence>
<feature type="domain" description="Autotransporter" evidence="2">
    <location>
        <begin position="612"/>
        <end position="895"/>
    </location>
</feature>
<dbReference type="InterPro" id="IPR036709">
    <property type="entry name" value="Autotransporte_beta_dom_sf"/>
</dbReference>
<dbReference type="NCBIfam" id="TIGR01414">
    <property type="entry name" value="autotrans_barl"/>
    <property type="match status" value="1"/>
</dbReference>
<dbReference type="EMBL" id="CP093245">
    <property type="protein sequence ID" value="UNH31048.1"/>
    <property type="molecule type" value="Genomic_DNA"/>
</dbReference>
<accession>A0A9Q8Q3K3</accession>
<dbReference type="Proteomes" id="UP000829116">
    <property type="component" value="Chromosome"/>
</dbReference>
<dbReference type="SUPFAM" id="SSF103515">
    <property type="entry name" value="Autotransporter"/>
    <property type="match status" value="1"/>
</dbReference>
<keyword evidence="1" id="KW-0732">Signal</keyword>
<dbReference type="SMART" id="SM00869">
    <property type="entry name" value="Autotransporter"/>
    <property type="match status" value="1"/>
</dbReference>
<dbReference type="InterPro" id="IPR005546">
    <property type="entry name" value="Autotransporte_beta"/>
</dbReference>
<dbReference type="Pfam" id="PF03797">
    <property type="entry name" value="Autotransporter"/>
    <property type="match status" value="1"/>
</dbReference>
<name>A0A9Q8Q3K3_9GAMM</name>